<dbReference type="GO" id="GO:0005634">
    <property type="term" value="C:nucleus"/>
    <property type="evidence" value="ECO:0007669"/>
    <property type="project" value="TreeGrafter"/>
</dbReference>
<dbReference type="Gene3D" id="3.30.470.160">
    <property type="entry name" value="Inositol polyphosphate kinase"/>
    <property type="match status" value="1"/>
</dbReference>
<evidence type="ECO:0000256" key="3">
    <source>
        <dbReference type="ARBA" id="ARBA00022777"/>
    </source>
</evidence>
<dbReference type="GO" id="GO:0005737">
    <property type="term" value="C:cytoplasm"/>
    <property type="evidence" value="ECO:0007669"/>
    <property type="project" value="TreeGrafter"/>
</dbReference>
<keyword evidence="3 4" id="KW-0418">Kinase</keyword>
<accession>A0A8S4MZ41</accession>
<dbReference type="InterPro" id="IPR038286">
    <property type="entry name" value="IPK_sf"/>
</dbReference>
<evidence type="ECO:0000256" key="1">
    <source>
        <dbReference type="ARBA" id="ARBA00007374"/>
    </source>
</evidence>
<feature type="compositionally biased region" description="Polar residues" evidence="5">
    <location>
        <begin position="417"/>
        <end position="436"/>
    </location>
</feature>
<proteinExistence type="inferred from homology"/>
<comment type="similarity">
    <text evidence="1 4">Belongs to the inositol phosphokinase (IPK) family.</text>
</comment>
<organism evidence="6 7">
    <name type="scientific">Owenia fusiformis</name>
    <name type="common">Polychaete worm</name>
    <dbReference type="NCBI Taxonomy" id="6347"/>
    <lineage>
        <taxon>Eukaryota</taxon>
        <taxon>Metazoa</taxon>
        <taxon>Spiralia</taxon>
        <taxon>Lophotrochozoa</taxon>
        <taxon>Annelida</taxon>
        <taxon>Polychaeta</taxon>
        <taxon>Sedentaria</taxon>
        <taxon>Canalipalpata</taxon>
        <taxon>Sabellida</taxon>
        <taxon>Oweniida</taxon>
        <taxon>Oweniidae</taxon>
        <taxon>Owenia</taxon>
    </lineage>
</organism>
<dbReference type="PANTHER" id="PTHR12400">
    <property type="entry name" value="INOSITOL POLYPHOSPHATE KINASE"/>
    <property type="match status" value="1"/>
</dbReference>
<evidence type="ECO:0000313" key="6">
    <source>
        <dbReference type="EMBL" id="CAH1774234.1"/>
    </source>
</evidence>
<evidence type="ECO:0000313" key="7">
    <source>
        <dbReference type="Proteomes" id="UP000749559"/>
    </source>
</evidence>
<dbReference type="EMBL" id="CAIIXF020000001">
    <property type="protein sequence ID" value="CAH1774234.1"/>
    <property type="molecule type" value="Genomic_DNA"/>
</dbReference>
<reference evidence="6" key="1">
    <citation type="submission" date="2022-03" db="EMBL/GenBank/DDBJ databases">
        <authorList>
            <person name="Martin C."/>
        </authorList>
    </citation>
    <scope>NUCLEOTIDE SEQUENCE</scope>
</reference>
<dbReference type="SUPFAM" id="SSF56104">
    <property type="entry name" value="SAICAR synthase-like"/>
    <property type="match status" value="1"/>
</dbReference>
<dbReference type="OrthoDB" id="2573163at2759"/>
<gene>
    <name evidence="6" type="ORF">OFUS_LOCUS1737</name>
</gene>
<dbReference type="GO" id="GO:0000828">
    <property type="term" value="F:inositol hexakisphosphate kinase activity"/>
    <property type="evidence" value="ECO:0007669"/>
    <property type="project" value="TreeGrafter"/>
</dbReference>
<keyword evidence="2 4" id="KW-0808">Transferase</keyword>
<evidence type="ECO:0000256" key="2">
    <source>
        <dbReference type="ARBA" id="ARBA00022679"/>
    </source>
</evidence>
<feature type="compositionally biased region" description="Basic and acidic residues" evidence="5">
    <location>
        <begin position="379"/>
        <end position="389"/>
    </location>
</feature>
<feature type="region of interest" description="Disordered" evidence="5">
    <location>
        <begin position="413"/>
        <end position="438"/>
    </location>
</feature>
<keyword evidence="7" id="KW-1185">Reference proteome</keyword>
<comment type="caution">
    <text evidence="6">The sequence shown here is derived from an EMBL/GenBank/DDBJ whole genome shotgun (WGS) entry which is preliminary data.</text>
</comment>
<dbReference type="Proteomes" id="UP000749559">
    <property type="component" value="Unassembled WGS sequence"/>
</dbReference>
<feature type="compositionally biased region" description="Basic and acidic residues" evidence="5">
    <location>
        <begin position="1"/>
        <end position="18"/>
    </location>
</feature>
<dbReference type="GO" id="GO:0032958">
    <property type="term" value="P:inositol phosphate biosynthetic process"/>
    <property type="evidence" value="ECO:0007669"/>
    <property type="project" value="InterPro"/>
</dbReference>
<feature type="region of interest" description="Disordered" evidence="5">
    <location>
        <begin position="1"/>
        <end position="33"/>
    </location>
</feature>
<sequence length="491" mass="55611">MKIKTKEHINKRDLRDTAEENQNQEQAKENRSKLDNRTSCLQATCVLCRRDLCGSQQDMSGLATGEARDSVQLEPFMHQVGGHSSMLLYNDTTVCKPYIPREHHLYQTLPSAMGHFIPEYRGLIEVSSHEDQDGYITLVGHPIELPRKGKHYEDGGCSPGSSGEGEARSDSDSEISPIRQTSRSRVRVRQSGSIEVEARSRDIANGTHNPWSLQCHKEQLAKMRKAKQGSGQHKFILLENVVSQFTYPCILDLKMGTRQHGDDASEEKKRSQILKCEASTSCAIGVRICGMQIYQCNSDTYLRRNKYHGRKLTVDGFKETLRQFLYSGNTFLSELVEPIIRQLRRMLEILKEQHTFRFYSSSLLIIYDAKDIVKFREKVSNDSEHESAKTGKGSRPASAEDVDMLSVESIEIDQHSESPGTSTGSSNSLNIGASTHSNREPHVDIRMIDFAHTTHQGLRDKKLHDGPDLGYMFGLENLIRMFTEIRDNHKP</sequence>
<dbReference type="InterPro" id="IPR005522">
    <property type="entry name" value="IPK"/>
</dbReference>
<feature type="region of interest" description="Disordered" evidence="5">
    <location>
        <begin position="147"/>
        <end position="208"/>
    </location>
</feature>
<dbReference type="GO" id="GO:0046854">
    <property type="term" value="P:phosphatidylinositol phosphate biosynthetic process"/>
    <property type="evidence" value="ECO:0007669"/>
    <property type="project" value="TreeGrafter"/>
</dbReference>
<protein>
    <recommendedName>
        <fullName evidence="4">Kinase</fullName>
        <ecNumber evidence="4">2.7.-.-</ecNumber>
    </recommendedName>
</protein>
<name>A0A8S4MZ41_OWEFU</name>
<dbReference type="AlphaFoldDB" id="A0A8S4MZ41"/>
<evidence type="ECO:0000256" key="5">
    <source>
        <dbReference type="SAM" id="MobiDB-lite"/>
    </source>
</evidence>
<evidence type="ECO:0000256" key="4">
    <source>
        <dbReference type="RuleBase" id="RU363090"/>
    </source>
</evidence>
<feature type="region of interest" description="Disordered" evidence="5">
    <location>
        <begin position="379"/>
        <end position="400"/>
    </location>
</feature>
<dbReference type="PANTHER" id="PTHR12400:SF21">
    <property type="entry name" value="KINASE"/>
    <property type="match status" value="1"/>
</dbReference>
<dbReference type="EC" id="2.7.-.-" evidence="4"/>
<dbReference type="Pfam" id="PF03770">
    <property type="entry name" value="IPK"/>
    <property type="match status" value="1"/>
</dbReference>